<proteinExistence type="predicted"/>
<organism evidence="2">
    <name type="scientific">Dasosvirus sp</name>
    <dbReference type="NCBI Taxonomy" id="2487764"/>
    <lineage>
        <taxon>Viruses</taxon>
        <taxon>Varidnaviria</taxon>
        <taxon>Bamfordvirae</taxon>
        <taxon>Nucleocytoviricota</taxon>
        <taxon>Megaviricetes</taxon>
        <taxon>Imitervirales</taxon>
        <taxon>Mimiviridae</taxon>
        <taxon>Klosneuvirinae</taxon>
    </lineage>
</organism>
<dbReference type="EMBL" id="MK072050">
    <property type="protein sequence ID" value="AYV77584.1"/>
    <property type="molecule type" value="Genomic_DNA"/>
</dbReference>
<accession>A0A3G4ZTD7</accession>
<gene>
    <name evidence="2" type="ORF">Dasosvirus9_8</name>
</gene>
<sequence>MPSYKNNQAKHCFRKLGDTVKSELKGAVNDDLSLSCTGNTINNTSVKRNKRRKSEMNCTEGTENRNKKQTFEPIYQESEIIIDIPTTSPSIDIPDKNKTKITLPNSISSDDSIGPTKKRKKYKSRPSSYEIYGSPIIQNNFRTFVVPDKINFEPNFCAELSDEQNGNCIIHINNQANRETIISPVSGPVLINQLAIIRATTQNISPIQYIDIPLFVPDTHVDVVRNDDPEESRNDIIIDIKSTLSTEMFPEKTLENIATVDVLAEKDVPCIDEQTDEYVVTLMDRDTVIQDTITQDTVIQDTVIQDTKKDDIERDQVDLESSEPENKLDLDIVCGKSENKKYINNIQEVSDMEEKNMDRVAKQNNYTIIKNFKHIISRFKVLSELKGGYKIWMDNDKQNDTVVFKIDDCYVPFLSRYLWSQNREKIINVVIEDTNYILQNLNSLDKKRKDTVIFTVGAALNGIRNMKQTYTNHQQSLDKVITSLEELISANESAKQK</sequence>
<feature type="region of interest" description="Disordered" evidence="1">
    <location>
        <begin position="46"/>
        <end position="67"/>
    </location>
</feature>
<reference evidence="2" key="1">
    <citation type="submission" date="2018-10" db="EMBL/GenBank/DDBJ databases">
        <title>Hidden diversity of soil giant viruses.</title>
        <authorList>
            <person name="Schulz F."/>
            <person name="Alteio L."/>
            <person name="Goudeau D."/>
            <person name="Ryan E.M."/>
            <person name="Malmstrom R.R."/>
            <person name="Blanchard J."/>
            <person name="Woyke T."/>
        </authorList>
    </citation>
    <scope>NUCLEOTIDE SEQUENCE</scope>
    <source>
        <strain evidence="2">DSV1</strain>
    </source>
</reference>
<evidence type="ECO:0000256" key="1">
    <source>
        <dbReference type="SAM" id="MobiDB-lite"/>
    </source>
</evidence>
<feature type="region of interest" description="Disordered" evidence="1">
    <location>
        <begin position="86"/>
        <end position="125"/>
    </location>
</feature>
<evidence type="ECO:0000313" key="2">
    <source>
        <dbReference type="EMBL" id="AYV77584.1"/>
    </source>
</evidence>
<name>A0A3G4ZTD7_9VIRU</name>
<feature type="compositionally biased region" description="Polar residues" evidence="1">
    <location>
        <begin position="100"/>
        <end position="111"/>
    </location>
</feature>
<protein>
    <submittedName>
        <fullName evidence="2">Uncharacterized protein</fullName>
    </submittedName>
</protein>